<protein>
    <submittedName>
        <fullName evidence="1">Short-chain dehydrogenase</fullName>
    </submittedName>
</protein>
<proteinExistence type="predicted"/>
<name>A0ACB9YX41_9PEZI</name>
<keyword evidence="2" id="KW-1185">Reference proteome</keyword>
<accession>A0ACB9YX41</accession>
<dbReference type="Proteomes" id="UP001497700">
    <property type="component" value="Unassembled WGS sequence"/>
</dbReference>
<reference evidence="1 2" key="1">
    <citation type="journal article" date="2022" name="New Phytol.">
        <title>Ecological generalism drives hyperdiversity of secondary metabolite gene clusters in xylarialean endophytes.</title>
        <authorList>
            <person name="Franco M.E.E."/>
            <person name="Wisecaver J.H."/>
            <person name="Arnold A.E."/>
            <person name="Ju Y.M."/>
            <person name="Slot J.C."/>
            <person name="Ahrendt S."/>
            <person name="Moore L.P."/>
            <person name="Eastman K.E."/>
            <person name="Scott K."/>
            <person name="Konkel Z."/>
            <person name="Mondo S.J."/>
            <person name="Kuo A."/>
            <person name="Hayes R.D."/>
            <person name="Haridas S."/>
            <person name="Andreopoulos B."/>
            <person name="Riley R."/>
            <person name="LaButti K."/>
            <person name="Pangilinan J."/>
            <person name="Lipzen A."/>
            <person name="Amirebrahimi M."/>
            <person name="Yan J."/>
            <person name="Adam C."/>
            <person name="Keymanesh K."/>
            <person name="Ng V."/>
            <person name="Louie K."/>
            <person name="Northen T."/>
            <person name="Drula E."/>
            <person name="Henrissat B."/>
            <person name="Hsieh H.M."/>
            <person name="Youens-Clark K."/>
            <person name="Lutzoni F."/>
            <person name="Miadlikowska J."/>
            <person name="Eastwood D.C."/>
            <person name="Hamelin R.C."/>
            <person name="Grigoriev I.V."/>
            <person name="U'Ren J.M."/>
        </authorList>
    </citation>
    <scope>NUCLEOTIDE SEQUENCE [LARGE SCALE GENOMIC DNA]</scope>
    <source>
        <strain evidence="1 2">CBS 119005</strain>
    </source>
</reference>
<comment type="caution">
    <text evidence="1">The sequence shown here is derived from an EMBL/GenBank/DDBJ whole genome shotgun (WGS) entry which is preliminary data.</text>
</comment>
<organism evidence="1 2">
    <name type="scientific">Hypoxylon rubiginosum</name>
    <dbReference type="NCBI Taxonomy" id="110542"/>
    <lineage>
        <taxon>Eukaryota</taxon>
        <taxon>Fungi</taxon>
        <taxon>Dikarya</taxon>
        <taxon>Ascomycota</taxon>
        <taxon>Pezizomycotina</taxon>
        <taxon>Sordariomycetes</taxon>
        <taxon>Xylariomycetidae</taxon>
        <taxon>Xylariales</taxon>
        <taxon>Hypoxylaceae</taxon>
        <taxon>Hypoxylon</taxon>
    </lineage>
</organism>
<evidence type="ECO:0000313" key="2">
    <source>
        <dbReference type="Proteomes" id="UP001497700"/>
    </source>
</evidence>
<evidence type="ECO:0000313" key="1">
    <source>
        <dbReference type="EMBL" id="KAI4863977.1"/>
    </source>
</evidence>
<sequence>MATPKGTILVTGANGGLGTAIVRAIITESELAAHYYGLYTVRSVATASSLRSTMAAAKSHPYDIMDLDLSNLSSIRDVAATINAKVSAGEIPRIRVLVLNAAYRHTQGQTRTEDGLDIAFASNYLGHWLLVLLLLQRMDRELGRVANKINHAFEEEQWKTILADASSECVESVAKGTWSPSPDNPAQDPRQLAGIRRYGAAKLCSVMMIPELQRRLDLDPDLNKISVLGVDPGMMATKITTGTNWLSRFIFFIVTQVAGRISPNGRIRLPHKSAGDVLSAALGIDSPMGEHPKGLYLNGAEPKEINVEAKDPEKRASVWKGETYQVT</sequence>
<gene>
    <name evidence="1" type="ORF">F4820DRAFT_459105</name>
</gene>
<dbReference type="EMBL" id="MU393493">
    <property type="protein sequence ID" value="KAI4863977.1"/>
    <property type="molecule type" value="Genomic_DNA"/>
</dbReference>